<feature type="binding site" evidence="5">
    <location>
        <position position="190"/>
    </location>
    <ligand>
        <name>Fe cation</name>
        <dbReference type="ChEBI" id="CHEBI:24875"/>
        <note>catalytic</note>
    </ligand>
</feature>
<dbReference type="GO" id="GO:0016121">
    <property type="term" value="P:carotene catabolic process"/>
    <property type="evidence" value="ECO:0000318"/>
    <property type="project" value="GO_Central"/>
</dbReference>
<accession>A7RZS6</accession>
<dbReference type="GO" id="GO:0010436">
    <property type="term" value="F:carotenoid dioxygenase activity"/>
    <property type="evidence" value="ECO:0000318"/>
    <property type="project" value="GO_Central"/>
</dbReference>
<comment type="similarity">
    <text evidence="1">Belongs to the carotenoid oxygenase family.</text>
</comment>
<dbReference type="GO" id="GO:0046872">
    <property type="term" value="F:metal ion binding"/>
    <property type="evidence" value="ECO:0007669"/>
    <property type="project" value="UniProtKB-KW"/>
</dbReference>
<dbReference type="PhylomeDB" id="A7RZS6"/>
<evidence type="ECO:0000313" key="6">
    <source>
        <dbReference type="EMBL" id="EDO43043.1"/>
    </source>
</evidence>
<dbReference type="OMA" id="KTEECWY"/>
<reference evidence="6 7" key="1">
    <citation type="journal article" date="2007" name="Science">
        <title>Sea anemone genome reveals ancestral eumetazoan gene repertoire and genomic organization.</title>
        <authorList>
            <person name="Putnam N.H."/>
            <person name="Srivastava M."/>
            <person name="Hellsten U."/>
            <person name="Dirks B."/>
            <person name="Chapman J."/>
            <person name="Salamov A."/>
            <person name="Terry A."/>
            <person name="Shapiro H."/>
            <person name="Lindquist E."/>
            <person name="Kapitonov V.V."/>
            <person name="Jurka J."/>
            <person name="Genikhovich G."/>
            <person name="Grigoriev I.V."/>
            <person name="Lucas S.M."/>
            <person name="Steele R.E."/>
            <person name="Finnerty J.R."/>
            <person name="Technau U."/>
            <person name="Martindale M.Q."/>
            <person name="Rokhsar D.S."/>
        </authorList>
    </citation>
    <scope>NUCLEOTIDE SEQUENCE [LARGE SCALE GENOMIC DNA]</scope>
    <source>
        <strain evidence="7">CH2 X CH6</strain>
    </source>
</reference>
<proteinExistence type="inferred from homology"/>
<dbReference type="PANTHER" id="PTHR10543:SF89">
    <property type="entry name" value="CAROTENOID 9,10(9',10')-CLEAVAGE DIOXYGENASE 1"/>
    <property type="match status" value="1"/>
</dbReference>
<dbReference type="eggNOG" id="KOG1285">
    <property type="taxonomic scope" value="Eukaryota"/>
</dbReference>
<gene>
    <name evidence="6" type="ORF">NEMVEDRAFT_v1g241826</name>
</gene>
<keyword evidence="2 5" id="KW-0479">Metal-binding</keyword>
<dbReference type="OrthoDB" id="1069523at2759"/>
<dbReference type="STRING" id="45351.A7RZS6"/>
<keyword evidence="3" id="KW-0560">Oxidoreductase</keyword>
<keyword evidence="7" id="KW-1185">Reference proteome</keyword>
<dbReference type="InParanoid" id="A7RZS6"/>
<evidence type="ECO:0000256" key="4">
    <source>
        <dbReference type="ARBA" id="ARBA00023004"/>
    </source>
</evidence>
<dbReference type="EMBL" id="DS469558">
    <property type="protein sequence ID" value="EDO43043.1"/>
    <property type="molecule type" value="Genomic_DNA"/>
</dbReference>
<dbReference type="HOGENOM" id="CLU_016472_6_3_1"/>
<evidence type="ECO:0000256" key="5">
    <source>
        <dbReference type="PIRSR" id="PIRSR604294-1"/>
    </source>
</evidence>
<evidence type="ECO:0000256" key="1">
    <source>
        <dbReference type="ARBA" id="ARBA00006787"/>
    </source>
</evidence>
<feature type="binding site" evidence="5">
    <location>
        <position position="499"/>
    </location>
    <ligand>
        <name>Fe cation</name>
        <dbReference type="ChEBI" id="CHEBI:24875"/>
        <note>catalytic</note>
    </ligand>
</feature>
<dbReference type="Proteomes" id="UP000001593">
    <property type="component" value="Unassembled WGS sequence"/>
</dbReference>
<dbReference type="KEGG" id="nve:5514944"/>
<dbReference type="PANTHER" id="PTHR10543">
    <property type="entry name" value="BETA-CAROTENE DIOXYGENASE"/>
    <property type="match status" value="1"/>
</dbReference>
<sequence>MDDLSPDINRPLDLKQCSEGWKSQKEYSYWVPEADIVGRIPDDLFGTFFRNGPGVNEVYGIKLKHPIDGDGMVCAVTFQNGRVHFKSKFVESKHHREEREQRKLLYVGQMGTKSTSILRSSASLLTSFLQGKFPRIKFRNPSNTNSFYWGGKLITCYETGIPHCLDPYSLETLGPDDLNGALELKALAAHFRIDAEKERIVCISVRPGFRRAPCLGIYEFDRRWRLCQKQLHHIEGLNYSHDFILLPDYYVFHMTPFVTTSMLLTVKILSGWSSPGEEMKYFPGLPSRFVIIPRTQSRLKSQGIIQVDTDPCHIFHFGTASQDGDKIKFCAVCLDTKFNMSFDNEVWLSNTSVSPGRMYNFTIDLPGKTCTRVQADTASCEFPFSHPYRHGMPGTRYNYLMASARPGYNLPYRDIVKFDAAGNGRQVWYSHGCIGEPVFAPRHGYESCKIGDEDDGYVIVQLYVPEKKLTEFCVLDAKDLSKGPLARIKLKHHIPYGFHGTFTPEVFVMPPVLKAKL</sequence>
<feature type="binding site" evidence="5">
    <location>
        <position position="316"/>
    </location>
    <ligand>
        <name>Fe cation</name>
        <dbReference type="ChEBI" id="CHEBI:24875"/>
        <note>catalytic</note>
    </ligand>
</feature>
<dbReference type="InterPro" id="IPR004294">
    <property type="entry name" value="Carotenoid_Oase"/>
</dbReference>
<comment type="cofactor">
    <cofactor evidence="5">
        <name>Fe(2+)</name>
        <dbReference type="ChEBI" id="CHEBI:29033"/>
    </cofactor>
    <text evidence="5">Binds 1 Fe(2+) ion per subunit.</text>
</comment>
<dbReference type="Pfam" id="PF03055">
    <property type="entry name" value="RPE65"/>
    <property type="match status" value="1"/>
</dbReference>
<feature type="binding site" evidence="5">
    <location>
        <position position="241"/>
    </location>
    <ligand>
        <name>Fe cation</name>
        <dbReference type="ChEBI" id="CHEBI:24875"/>
        <note>catalytic</note>
    </ligand>
</feature>
<keyword evidence="4 5" id="KW-0408">Iron</keyword>
<evidence type="ECO:0000313" key="7">
    <source>
        <dbReference type="Proteomes" id="UP000001593"/>
    </source>
</evidence>
<organism evidence="6 7">
    <name type="scientific">Nematostella vectensis</name>
    <name type="common">Starlet sea anemone</name>
    <dbReference type="NCBI Taxonomy" id="45351"/>
    <lineage>
        <taxon>Eukaryota</taxon>
        <taxon>Metazoa</taxon>
        <taxon>Cnidaria</taxon>
        <taxon>Anthozoa</taxon>
        <taxon>Hexacorallia</taxon>
        <taxon>Actiniaria</taxon>
        <taxon>Edwardsiidae</taxon>
        <taxon>Nematostella</taxon>
    </lineage>
</organism>
<evidence type="ECO:0000256" key="2">
    <source>
        <dbReference type="ARBA" id="ARBA00022723"/>
    </source>
</evidence>
<evidence type="ECO:0000256" key="3">
    <source>
        <dbReference type="ARBA" id="ARBA00023002"/>
    </source>
</evidence>
<name>A7RZS6_NEMVE</name>
<protein>
    <submittedName>
        <fullName evidence="6">Uncharacterized protein</fullName>
    </submittedName>
</protein>
<dbReference type="AlphaFoldDB" id="A7RZS6"/>